<organism evidence="1 2">
    <name type="scientific">Neisseria gonorrhoeae 3502</name>
    <dbReference type="NCBI Taxonomy" id="1193404"/>
    <lineage>
        <taxon>Bacteria</taxon>
        <taxon>Pseudomonadati</taxon>
        <taxon>Pseudomonadota</taxon>
        <taxon>Betaproteobacteria</taxon>
        <taxon>Neisseriales</taxon>
        <taxon>Neisseriaceae</taxon>
        <taxon>Neisseria</taxon>
    </lineage>
</organism>
<dbReference type="AlphaFoldDB" id="A0AA44ZI30"/>
<dbReference type="Proteomes" id="UP000223296">
    <property type="component" value="Unassembled WGS sequence"/>
</dbReference>
<dbReference type="GO" id="GO:0003677">
    <property type="term" value="F:DNA binding"/>
    <property type="evidence" value="ECO:0007669"/>
    <property type="project" value="InterPro"/>
</dbReference>
<dbReference type="InterPro" id="IPR011067">
    <property type="entry name" value="Plasmid_toxin/cell-grow_inhib"/>
</dbReference>
<dbReference type="InterPro" id="IPR003477">
    <property type="entry name" value="PemK-like"/>
</dbReference>
<dbReference type="Gene3D" id="2.30.30.110">
    <property type="match status" value="1"/>
</dbReference>
<reference evidence="1 2" key="1">
    <citation type="submission" date="2013-08" db="EMBL/GenBank/DDBJ databases">
        <authorList>
            <person name="Trees D."/>
        </authorList>
    </citation>
    <scope>NUCLEOTIDE SEQUENCE [LARGE SCALE GENOMIC DNA]</scope>
    <source>
        <strain evidence="1 2">3502</strain>
    </source>
</reference>
<accession>A0AA44ZI30</accession>
<dbReference type="Pfam" id="PF02452">
    <property type="entry name" value="PemK_toxin"/>
    <property type="match status" value="1"/>
</dbReference>
<dbReference type="EMBL" id="AVBE01000001">
    <property type="protein sequence ID" value="PHJ36614.1"/>
    <property type="molecule type" value="Genomic_DNA"/>
</dbReference>
<comment type="caution">
    <text evidence="1">The sequence shown here is derived from an EMBL/GenBank/DDBJ whole genome shotgun (WGS) entry which is preliminary data.</text>
</comment>
<gene>
    <name evidence="1" type="ORF">N776_00600</name>
</gene>
<evidence type="ECO:0008006" key="3">
    <source>
        <dbReference type="Google" id="ProtNLM"/>
    </source>
</evidence>
<evidence type="ECO:0000313" key="2">
    <source>
        <dbReference type="Proteomes" id="UP000223296"/>
    </source>
</evidence>
<dbReference type="SUPFAM" id="SSF50118">
    <property type="entry name" value="Cell growth inhibitor/plasmid maintenance toxic component"/>
    <property type="match status" value="1"/>
</dbReference>
<protein>
    <recommendedName>
        <fullName evidence="3">Phage associated protein</fullName>
    </recommendedName>
</protein>
<sequence>MPYPMGRLRTLKGSGGIFIGRLFFATALHKAVFCVRTAIIAACHRQERLMPLKFQPRERSVIMCDFRGYEEPEMVKKRPVVVIARNRHNGKPVTVVPLSSTEPVPLADCHHKMSENPLPDKPHIQCRAKCDMTATVGLARLDRYKPKGRDRCIPIISEEDFQAVKTAVAKAFKLY</sequence>
<proteinExistence type="predicted"/>
<evidence type="ECO:0000313" key="1">
    <source>
        <dbReference type="EMBL" id="PHJ36614.1"/>
    </source>
</evidence>
<name>A0AA44ZI30_NEIGO</name>